<dbReference type="EMBL" id="CABITT030000004">
    <property type="protein sequence ID" value="VVB01790.1"/>
    <property type="molecule type" value="Genomic_DNA"/>
</dbReference>
<proteinExistence type="predicted"/>
<gene>
    <name evidence="1" type="ORF">ANE_LOCUS12234</name>
</gene>
<evidence type="ECO:0000313" key="1">
    <source>
        <dbReference type="EMBL" id="VVB01790.1"/>
    </source>
</evidence>
<protein>
    <submittedName>
        <fullName evidence="1">Uncharacterized protein</fullName>
    </submittedName>
</protein>
<keyword evidence="2" id="KW-1185">Reference proteome</keyword>
<evidence type="ECO:0000313" key="2">
    <source>
        <dbReference type="Proteomes" id="UP000489600"/>
    </source>
</evidence>
<accession>A0A565BJF9</accession>
<dbReference type="Proteomes" id="UP000489600">
    <property type="component" value="Unassembled WGS sequence"/>
</dbReference>
<name>A0A565BJF9_9BRAS</name>
<sequence length="76" mass="7525">MAASGPTTTESSVPTQGALALALDEPTAVPVERVTAVVIPASGDAPEGGESVSSASVDAEVFERVPVEAATDEVTE</sequence>
<comment type="caution">
    <text evidence="1">The sequence shown here is derived from an EMBL/GenBank/DDBJ whole genome shotgun (WGS) entry which is preliminary data.</text>
</comment>
<dbReference type="AlphaFoldDB" id="A0A565BJF9"/>
<reference evidence="1" key="1">
    <citation type="submission" date="2019-07" db="EMBL/GenBank/DDBJ databases">
        <authorList>
            <person name="Dittberner H."/>
        </authorList>
    </citation>
    <scope>NUCLEOTIDE SEQUENCE [LARGE SCALE GENOMIC DNA]</scope>
</reference>
<organism evidence="1 2">
    <name type="scientific">Arabis nemorensis</name>
    <dbReference type="NCBI Taxonomy" id="586526"/>
    <lineage>
        <taxon>Eukaryota</taxon>
        <taxon>Viridiplantae</taxon>
        <taxon>Streptophyta</taxon>
        <taxon>Embryophyta</taxon>
        <taxon>Tracheophyta</taxon>
        <taxon>Spermatophyta</taxon>
        <taxon>Magnoliopsida</taxon>
        <taxon>eudicotyledons</taxon>
        <taxon>Gunneridae</taxon>
        <taxon>Pentapetalae</taxon>
        <taxon>rosids</taxon>
        <taxon>malvids</taxon>
        <taxon>Brassicales</taxon>
        <taxon>Brassicaceae</taxon>
        <taxon>Arabideae</taxon>
        <taxon>Arabis</taxon>
    </lineage>
</organism>